<comment type="caution">
    <text evidence="1">The sequence shown here is derived from an EMBL/GenBank/DDBJ whole genome shotgun (WGS) entry which is preliminary data.</text>
</comment>
<sequence length="191" mass="22344">MIETELYIKQTMNAEPETKETLSDNEIELIVKSENELEHFIQFLEQKTLLKRSVFLSREPKIQHGNIIICVQKRFSDQFQELVEVYSTNVSKLLKSILVILINEQCELKLIQLTQNNTKRQRNRLDSQIRKRARTLHSISGAENAFEKKCLLIERTKNLKRKHNCLRPETVFGLHLRVGGSLLKVMCITLI</sequence>
<dbReference type="EMBL" id="CATOUU010000742">
    <property type="protein sequence ID" value="CAI9945203.1"/>
    <property type="molecule type" value="Genomic_DNA"/>
</dbReference>
<name>A0AA86PUG5_9EUKA</name>
<keyword evidence="3" id="KW-1185">Reference proteome</keyword>
<dbReference type="EMBL" id="CAXDID020000217">
    <property type="protein sequence ID" value="CAL6057903.1"/>
    <property type="molecule type" value="Genomic_DNA"/>
</dbReference>
<reference evidence="1" key="1">
    <citation type="submission" date="2023-06" db="EMBL/GenBank/DDBJ databases">
        <authorList>
            <person name="Kurt Z."/>
        </authorList>
    </citation>
    <scope>NUCLEOTIDE SEQUENCE</scope>
</reference>
<dbReference type="AlphaFoldDB" id="A0AA86PUG5"/>
<evidence type="ECO:0000313" key="2">
    <source>
        <dbReference type="EMBL" id="CAL6057903.1"/>
    </source>
</evidence>
<protein>
    <submittedName>
        <fullName evidence="2">Hypothetical_protein</fullName>
    </submittedName>
</protein>
<proteinExistence type="predicted"/>
<dbReference type="Proteomes" id="UP001642409">
    <property type="component" value="Unassembled WGS sequence"/>
</dbReference>
<reference evidence="2 3" key="2">
    <citation type="submission" date="2024-07" db="EMBL/GenBank/DDBJ databases">
        <authorList>
            <person name="Akdeniz Z."/>
        </authorList>
    </citation>
    <scope>NUCLEOTIDE SEQUENCE [LARGE SCALE GENOMIC DNA]</scope>
</reference>
<evidence type="ECO:0000313" key="3">
    <source>
        <dbReference type="Proteomes" id="UP001642409"/>
    </source>
</evidence>
<organism evidence="1">
    <name type="scientific">Hexamita inflata</name>
    <dbReference type="NCBI Taxonomy" id="28002"/>
    <lineage>
        <taxon>Eukaryota</taxon>
        <taxon>Metamonada</taxon>
        <taxon>Diplomonadida</taxon>
        <taxon>Hexamitidae</taxon>
        <taxon>Hexamitinae</taxon>
        <taxon>Hexamita</taxon>
    </lineage>
</organism>
<gene>
    <name evidence="1" type="ORF">HINF_LOCUS32848</name>
    <name evidence="2" type="ORF">HINF_LOCUS47793</name>
</gene>
<evidence type="ECO:0000313" key="1">
    <source>
        <dbReference type="EMBL" id="CAI9945203.1"/>
    </source>
</evidence>
<accession>A0AA86PUG5</accession>